<name>A0ABV3L8V4_9RHOB</name>
<dbReference type="EMBL" id="JBFBVU010000013">
    <property type="protein sequence ID" value="MEV8467460.1"/>
    <property type="molecule type" value="Genomic_DNA"/>
</dbReference>
<dbReference type="InterPro" id="IPR011042">
    <property type="entry name" value="6-blade_b-propeller_TolB-like"/>
</dbReference>
<dbReference type="Pfam" id="PF09684">
    <property type="entry name" value="Tail_P2_I"/>
    <property type="match status" value="1"/>
</dbReference>
<dbReference type="RefSeq" id="WP_366193268.1">
    <property type="nucleotide sequence ID" value="NZ_JBFBVU010000013.1"/>
</dbReference>
<comment type="caution">
    <text evidence="1">The sequence shown here is derived from an EMBL/GenBank/DDBJ whole genome shotgun (WGS) entry which is preliminary data.</text>
</comment>
<reference evidence="1 2" key="1">
    <citation type="submission" date="2024-07" db="EMBL/GenBank/DDBJ databases">
        <authorList>
            <person name="Kang M."/>
        </authorList>
    </citation>
    <scope>NUCLEOTIDE SEQUENCE [LARGE SCALE GENOMIC DNA]</scope>
    <source>
        <strain evidence="1 2">DFM31</strain>
    </source>
</reference>
<keyword evidence="2" id="KW-1185">Reference proteome</keyword>
<dbReference type="Gene3D" id="2.120.10.30">
    <property type="entry name" value="TolB, C-terminal domain"/>
    <property type="match status" value="1"/>
</dbReference>
<sequence>MTVSARPTSHPWARLDPLSGWRIEGTPDGLVITGTGLRLGVPGQRAVADTEPFGTFGGRTLPTGLAIAPDGRLFLADPGGSRVLTWLAPPRPDTPVAGQIAYPPQRPNAAPAIWPFAALWPARPVPDPEVCGVEPGGRSADPYALVEPVDLAIAPNGDLAIADAGGATGVGRVLVIVLPSGAVRQCLDLPGVAPAAIGFDAHSNAYVADRDGNRILRFDAHWQLDRDYAGGAGVLDRPTHLHVIADPGPHRCGGGGSGCACADNGTCDCLSDGTVLVIDRSGVTILDPKGRVVDAELPDALSPPALSTDADGGLIHDVPPRDPLRLVGLAVTRSGTLEGTGLPLLARPKRLVLPRNGSLVTQAIEGDRDGFAWHRVALEAEIPDRTRLVVRSYTSDAALEPSRIAALAEADWSGALVIDAKTAVPEVLIQSPVGRRLWLRVDFLGDGAATPLLKGVDIFGPRSSSLQLLPPPFRQDPESAHFLDRLLSYSDTIFSEITTLNAAFAAHLDPHAVPAGDFLDWLGRWFDWRFLAEWPDQTRREMIETSVTFFRERGTVAGLRRLLQWHSGLADPMPVIIEHHHLRDWDMAGGATRPNIGGLPIPQGEGRYAHHFTVVLPASAVPDSTARAKILDLIEAQKPAHTVADIRLVGPGLRIGAQSMVGVDTILGDWPSKPLGAGALGQTLHTAHGGPALGTTTLN</sequence>
<accession>A0ABV3L8V4</accession>
<gene>
    <name evidence="1" type="ORF">AB0T83_11785</name>
</gene>
<dbReference type="SUPFAM" id="SSF101898">
    <property type="entry name" value="NHL repeat"/>
    <property type="match status" value="1"/>
</dbReference>
<dbReference type="NCBIfam" id="TIGR02242">
    <property type="entry name" value="tail_TIGR02242"/>
    <property type="match status" value="1"/>
</dbReference>
<evidence type="ECO:0000313" key="2">
    <source>
        <dbReference type="Proteomes" id="UP001553161"/>
    </source>
</evidence>
<proteinExistence type="predicted"/>
<dbReference type="Proteomes" id="UP001553161">
    <property type="component" value="Unassembled WGS sequence"/>
</dbReference>
<evidence type="ECO:0000313" key="1">
    <source>
        <dbReference type="EMBL" id="MEV8467460.1"/>
    </source>
</evidence>
<protein>
    <submittedName>
        <fullName evidence="1">Phage tail protein</fullName>
    </submittedName>
</protein>
<dbReference type="InterPro" id="IPR006521">
    <property type="entry name" value="Tail_protein_I"/>
</dbReference>
<dbReference type="InterPro" id="IPR011748">
    <property type="entry name" value="Unchr_phage_tail-like"/>
</dbReference>
<organism evidence="1 2">
    <name type="scientific">Meridianimarinicoccus marinus</name>
    <dbReference type="NCBI Taxonomy" id="3231483"/>
    <lineage>
        <taxon>Bacteria</taxon>
        <taxon>Pseudomonadati</taxon>
        <taxon>Pseudomonadota</taxon>
        <taxon>Alphaproteobacteria</taxon>
        <taxon>Rhodobacterales</taxon>
        <taxon>Paracoccaceae</taxon>
        <taxon>Meridianimarinicoccus</taxon>
    </lineage>
</organism>